<dbReference type="PANTHER" id="PTHR10763">
    <property type="entry name" value="CELL DIVISION CONTROL PROTEIN 6-RELATED"/>
    <property type="match status" value="1"/>
</dbReference>
<dbReference type="SUPFAM" id="SSF52540">
    <property type="entry name" value="P-loop containing nucleoside triphosphate hydrolases"/>
    <property type="match status" value="1"/>
</dbReference>
<name>A0A5B0MCG9_PUCGR</name>
<dbReference type="Gene3D" id="1.10.8.60">
    <property type="match status" value="1"/>
</dbReference>
<feature type="region of interest" description="Disordered" evidence="3">
    <location>
        <begin position="56"/>
        <end position="98"/>
    </location>
</feature>
<feature type="region of interest" description="Disordered" evidence="3">
    <location>
        <begin position="216"/>
        <end position="236"/>
    </location>
</feature>
<dbReference type="SMART" id="SM00382">
    <property type="entry name" value="AAA"/>
    <property type="match status" value="1"/>
</dbReference>
<dbReference type="GO" id="GO:0005634">
    <property type="term" value="C:nucleus"/>
    <property type="evidence" value="ECO:0007669"/>
    <property type="project" value="TreeGrafter"/>
</dbReference>
<sequence>MVSTRRTPSRLDSIPQGFTLVSKAPLKSAQSKRVGLRPRSLHCDVSEPEASSDICTSDTIAWSSSPPPSPKKRTLRSSKPCKNNGSVGFPEATPLPKSHSMASCAQEAGSPVRKRLRAIENIQTRSGISKSRSQPQSLSKNLTSLCDKLVVETPKNNPIPFKTFAGFSNVFAHARHLLKLSSTDIISCDDFLGRSKELHKLKKFLSERYPSLTNLGQAPVDSSSTHANSSSGSLYISGPPGTGKTHMIKSVLLNQDHVVGRALNMAGVQVHFINCVALNTSTGTTGLSSGTGSNALDEQLWNHVAACLGIARSASTNGKHLTSRALVETHVMENKVLPSLIILDEIDYLAASKLPLITPLLSLSQRSPNANFTIVGIANTLDLTTRLVKSSASLASNTNLEPQLIHFTSFESTDLVDIAKQRLRHLYTSYAQSAGPGWPVSTPQKLFACSTPDVSSNQDATSIPLFHPAALQLCAKKVAAVTGDLRTFLSILRKLVDSLEQNAIRNSQFLEQSLGSQKSVLDTPTKMRKFTRIISTSQLAPDLGGRSSENEWSKAKTKDPCNHFTPNTAPKISPSDVVKYLKTSGILESPTFNTSQAECLKKLQDLNLHQSLVLVCLCVAWSREQDETNNVGCGVTRSQAYEIYRDCLKPGDGYGSRNSFNVGINPVSESEWADLLESGLQTRGLVSCLNERPGLSRPSTPSTSHNNPGPSPFKSPSKRKQGAFQRSALCTPTKLKPIGFNSPHSSHRLSTPAKSVANDRGAGQALLTPVHSISVLIQAVQSLANQSTQTLCDDAPRFSPEIISILNQLLLSEEKRARVLKKRKAAHLDQAETLGRKAAFSRLDDDDLDQENLVNHRLVTVEDEGSCRD</sequence>
<dbReference type="Proteomes" id="UP000325313">
    <property type="component" value="Unassembled WGS sequence"/>
</dbReference>
<evidence type="ECO:0000313" key="6">
    <source>
        <dbReference type="Proteomes" id="UP000325313"/>
    </source>
</evidence>
<proteinExistence type="inferred from homology"/>
<gene>
    <name evidence="5" type="primary">CDC6_1</name>
    <name evidence="5" type="ORF">PGTUg99_023962</name>
</gene>
<dbReference type="InterPro" id="IPR050311">
    <property type="entry name" value="ORC1/CDC6"/>
</dbReference>
<dbReference type="PANTHER" id="PTHR10763:SF26">
    <property type="entry name" value="CELL DIVISION CONTROL PROTEIN 6 HOMOLOG"/>
    <property type="match status" value="1"/>
</dbReference>
<feature type="compositionally biased region" description="Polar residues" evidence="3">
    <location>
        <begin position="742"/>
        <end position="753"/>
    </location>
</feature>
<comment type="caution">
    <text evidence="5">The sequence shown here is derived from an EMBL/GenBank/DDBJ whole genome shotgun (WGS) entry which is preliminary data.</text>
</comment>
<evidence type="ECO:0000256" key="3">
    <source>
        <dbReference type="SAM" id="MobiDB-lite"/>
    </source>
</evidence>
<organism evidence="5 6">
    <name type="scientific">Puccinia graminis f. sp. tritici</name>
    <dbReference type="NCBI Taxonomy" id="56615"/>
    <lineage>
        <taxon>Eukaryota</taxon>
        <taxon>Fungi</taxon>
        <taxon>Dikarya</taxon>
        <taxon>Basidiomycota</taxon>
        <taxon>Pucciniomycotina</taxon>
        <taxon>Pucciniomycetes</taxon>
        <taxon>Pucciniales</taxon>
        <taxon>Pucciniaceae</taxon>
        <taxon>Puccinia</taxon>
    </lineage>
</organism>
<dbReference type="EMBL" id="VDEP01000474">
    <property type="protein sequence ID" value="KAA1073926.1"/>
    <property type="molecule type" value="Genomic_DNA"/>
</dbReference>
<feature type="region of interest" description="Disordered" evidence="3">
    <location>
        <begin position="541"/>
        <end position="568"/>
    </location>
</feature>
<feature type="compositionally biased region" description="Low complexity" evidence="3">
    <location>
        <begin position="222"/>
        <end position="233"/>
    </location>
</feature>
<comment type="similarity">
    <text evidence="1">Belongs to the CDC6/cdc18 family.</text>
</comment>
<feature type="domain" description="AAA+ ATPase" evidence="4">
    <location>
        <begin position="230"/>
        <end position="406"/>
    </location>
</feature>
<evidence type="ECO:0000259" key="4">
    <source>
        <dbReference type="SMART" id="SM00382"/>
    </source>
</evidence>
<dbReference type="GO" id="GO:0016887">
    <property type="term" value="F:ATP hydrolysis activity"/>
    <property type="evidence" value="ECO:0007669"/>
    <property type="project" value="InterPro"/>
</dbReference>
<feature type="compositionally biased region" description="Polar residues" evidence="3">
    <location>
        <begin position="697"/>
        <end position="708"/>
    </location>
</feature>
<evidence type="ECO:0000313" key="5">
    <source>
        <dbReference type="EMBL" id="KAA1073926.1"/>
    </source>
</evidence>
<reference evidence="5 6" key="1">
    <citation type="submission" date="2019-05" db="EMBL/GenBank/DDBJ databases">
        <title>Emergence of the Ug99 lineage of the wheat stem rust pathogen through somatic hybridization.</title>
        <authorList>
            <person name="Li F."/>
            <person name="Upadhyaya N.M."/>
            <person name="Sperschneider J."/>
            <person name="Matny O."/>
            <person name="Nguyen-Phuc H."/>
            <person name="Mago R."/>
            <person name="Raley C."/>
            <person name="Miller M.E."/>
            <person name="Silverstein K.A.T."/>
            <person name="Henningsen E."/>
            <person name="Hirsch C.D."/>
            <person name="Visser B."/>
            <person name="Pretorius Z.A."/>
            <person name="Steffenson B.J."/>
            <person name="Schwessinger B."/>
            <person name="Dodds P.N."/>
            <person name="Figueroa M."/>
        </authorList>
    </citation>
    <scope>NUCLEOTIDE SEQUENCE [LARGE SCALE GENOMIC DNA]</scope>
    <source>
        <strain evidence="5 6">Ug99</strain>
    </source>
</reference>
<evidence type="ECO:0000256" key="2">
    <source>
        <dbReference type="ARBA" id="ARBA00022705"/>
    </source>
</evidence>
<protein>
    <submittedName>
        <fullName evidence="5">AAA ATPase</fullName>
    </submittedName>
</protein>
<dbReference type="AlphaFoldDB" id="A0A5B0MCG9"/>
<dbReference type="GO" id="GO:0003688">
    <property type="term" value="F:DNA replication origin binding"/>
    <property type="evidence" value="ECO:0007669"/>
    <property type="project" value="TreeGrafter"/>
</dbReference>
<feature type="compositionally biased region" description="Basic and acidic residues" evidence="3">
    <location>
        <begin position="548"/>
        <end position="561"/>
    </location>
</feature>
<keyword evidence="2" id="KW-0235">DNA replication</keyword>
<accession>A0A5B0MCG9</accession>
<dbReference type="Gene3D" id="3.40.50.300">
    <property type="entry name" value="P-loop containing nucleotide triphosphate hydrolases"/>
    <property type="match status" value="1"/>
</dbReference>
<dbReference type="InterPro" id="IPR049945">
    <property type="entry name" value="AAA_22"/>
</dbReference>
<dbReference type="InterPro" id="IPR003593">
    <property type="entry name" value="AAA+_ATPase"/>
</dbReference>
<dbReference type="Pfam" id="PF13401">
    <property type="entry name" value="AAA_22"/>
    <property type="match status" value="1"/>
</dbReference>
<dbReference type="FunFam" id="1.10.8.60:FF:000380">
    <property type="entry name" value="Chromosome 9, whole genome shotgun sequence"/>
    <property type="match status" value="1"/>
</dbReference>
<dbReference type="GO" id="GO:0033314">
    <property type="term" value="P:mitotic DNA replication checkpoint signaling"/>
    <property type="evidence" value="ECO:0007669"/>
    <property type="project" value="TreeGrafter"/>
</dbReference>
<dbReference type="InterPro" id="IPR027417">
    <property type="entry name" value="P-loop_NTPase"/>
</dbReference>
<feature type="region of interest" description="Disordered" evidence="3">
    <location>
        <begin position="690"/>
        <end position="755"/>
    </location>
</feature>
<evidence type="ECO:0000256" key="1">
    <source>
        <dbReference type="ARBA" id="ARBA00006184"/>
    </source>
</evidence>
<dbReference type="GO" id="GO:0006270">
    <property type="term" value="P:DNA replication initiation"/>
    <property type="evidence" value="ECO:0007669"/>
    <property type="project" value="TreeGrafter"/>
</dbReference>